<dbReference type="CDD" id="cd06158">
    <property type="entry name" value="S2P-M50_like_1"/>
    <property type="match status" value="1"/>
</dbReference>
<reference evidence="15" key="1">
    <citation type="submission" date="2020-10" db="EMBL/GenBank/DDBJ databases">
        <title>Genome sequence of the unusual species of purple photosynthetic bacteria, Phaeovibrio sulfidiphilus DSM 23193, type strain.</title>
        <authorList>
            <person name="Kyndt J.A."/>
            <person name="Meyer T.E."/>
        </authorList>
    </citation>
    <scope>NUCLEOTIDE SEQUENCE</scope>
    <source>
        <strain evidence="15">DSM 23193</strain>
    </source>
</reference>
<dbReference type="InterPro" id="IPR008915">
    <property type="entry name" value="Peptidase_M50"/>
</dbReference>
<dbReference type="InterPro" id="IPR044537">
    <property type="entry name" value="Rip2-like"/>
</dbReference>
<keyword evidence="16" id="KW-1185">Reference proteome</keyword>
<feature type="transmembrane region" description="Helical" evidence="13">
    <location>
        <begin position="51"/>
        <end position="73"/>
    </location>
</feature>
<keyword evidence="4" id="KW-1003">Cell membrane</keyword>
<feature type="transmembrane region" description="Helical" evidence="13">
    <location>
        <begin position="207"/>
        <end position="226"/>
    </location>
</feature>
<evidence type="ECO:0000256" key="7">
    <source>
        <dbReference type="ARBA" id="ARBA00022723"/>
    </source>
</evidence>
<dbReference type="PANTHER" id="PTHR35864:SF1">
    <property type="entry name" value="ZINC METALLOPROTEASE YWHC-RELATED"/>
    <property type="match status" value="1"/>
</dbReference>
<evidence type="ECO:0000256" key="11">
    <source>
        <dbReference type="ARBA" id="ARBA00023049"/>
    </source>
</evidence>
<comment type="caution">
    <text evidence="15">The sequence shown here is derived from an EMBL/GenBank/DDBJ whole genome shotgun (WGS) entry which is preliminary data.</text>
</comment>
<comment type="subcellular location">
    <subcellularLocation>
        <location evidence="2">Cell membrane</location>
        <topology evidence="2">Multi-pass membrane protein</topology>
    </subcellularLocation>
</comment>
<comment type="cofactor">
    <cofactor evidence="1">
        <name>Zn(2+)</name>
        <dbReference type="ChEBI" id="CHEBI:29105"/>
    </cofactor>
</comment>
<evidence type="ECO:0000313" key="16">
    <source>
        <dbReference type="Proteomes" id="UP000631034"/>
    </source>
</evidence>
<evidence type="ECO:0000256" key="6">
    <source>
        <dbReference type="ARBA" id="ARBA00022692"/>
    </source>
</evidence>
<feature type="transmembrane region" description="Helical" evidence="13">
    <location>
        <begin position="94"/>
        <end position="119"/>
    </location>
</feature>
<organism evidence="15 16">
    <name type="scientific">Phaeovibrio sulfidiphilus</name>
    <dbReference type="NCBI Taxonomy" id="1220600"/>
    <lineage>
        <taxon>Bacteria</taxon>
        <taxon>Pseudomonadati</taxon>
        <taxon>Pseudomonadota</taxon>
        <taxon>Alphaproteobacteria</taxon>
        <taxon>Rhodospirillales</taxon>
        <taxon>Rhodospirillaceae</taxon>
        <taxon>Phaeovibrio</taxon>
    </lineage>
</organism>
<evidence type="ECO:0000256" key="10">
    <source>
        <dbReference type="ARBA" id="ARBA00022989"/>
    </source>
</evidence>
<evidence type="ECO:0000256" key="1">
    <source>
        <dbReference type="ARBA" id="ARBA00001947"/>
    </source>
</evidence>
<dbReference type="Pfam" id="PF02163">
    <property type="entry name" value="Peptidase_M50"/>
    <property type="match status" value="1"/>
</dbReference>
<feature type="transmembrane region" description="Helical" evidence="13">
    <location>
        <begin position="178"/>
        <end position="201"/>
    </location>
</feature>
<dbReference type="EMBL" id="JACZHT010000005">
    <property type="protein sequence ID" value="MBE1237596.1"/>
    <property type="molecule type" value="Genomic_DNA"/>
</dbReference>
<keyword evidence="5 15" id="KW-0645">Protease</keyword>
<dbReference type="GO" id="GO:0046872">
    <property type="term" value="F:metal ion binding"/>
    <property type="evidence" value="ECO:0007669"/>
    <property type="project" value="UniProtKB-KW"/>
</dbReference>
<evidence type="ECO:0000259" key="14">
    <source>
        <dbReference type="Pfam" id="PF02163"/>
    </source>
</evidence>
<keyword evidence="12 13" id="KW-0472">Membrane</keyword>
<dbReference type="GO" id="GO:0006508">
    <property type="term" value="P:proteolysis"/>
    <property type="evidence" value="ECO:0007669"/>
    <property type="project" value="UniProtKB-KW"/>
</dbReference>
<evidence type="ECO:0000256" key="12">
    <source>
        <dbReference type="ARBA" id="ARBA00023136"/>
    </source>
</evidence>
<dbReference type="PANTHER" id="PTHR35864">
    <property type="entry name" value="ZINC METALLOPROTEASE MJ0611-RELATED"/>
    <property type="match status" value="1"/>
</dbReference>
<evidence type="ECO:0000256" key="4">
    <source>
        <dbReference type="ARBA" id="ARBA00022475"/>
    </source>
</evidence>
<keyword evidence="8" id="KW-0378">Hydrolase</keyword>
<name>A0A8J6YJN3_9PROT</name>
<evidence type="ECO:0000256" key="8">
    <source>
        <dbReference type="ARBA" id="ARBA00022801"/>
    </source>
</evidence>
<dbReference type="InterPro" id="IPR052348">
    <property type="entry name" value="Metallopeptidase_M50B"/>
</dbReference>
<keyword evidence="9" id="KW-0862">Zinc</keyword>
<dbReference type="GO" id="GO:0008237">
    <property type="term" value="F:metallopeptidase activity"/>
    <property type="evidence" value="ECO:0007669"/>
    <property type="project" value="UniProtKB-KW"/>
</dbReference>
<protein>
    <submittedName>
        <fullName evidence="15">Site-2 protease family protein</fullName>
    </submittedName>
</protein>
<dbReference type="RefSeq" id="WP_192534594.1">
    <property type="nucleotide sequence ID" value="NZ_JACZHT010000005.1"/>
</dbReference>
<keyword evidence="6 13" id="KW-0812">Transmembrane</keyword>
<proteinExistence type="inferred from homology"/>
<evidence type="ECO:0000256" key="13">
    <source>
        <dbReference type="SAM" id="Phobius"/>
    </source>
</evidence>
<keyword evidence="7" id="KW-0479">Metal-binding</keyword>
<evidence type="ECO:0000256" key="2">
    <source>
        <dbReference type="ARBA" id="ARBA00004651"/>
    </source>
</evidence>
<sequence length="231" mass="24950">MTDFLTSTLLILPGLVIAITLHEAAHAYVASWLGDQTARLMGRLSLNPVRHIDPVGTLAVPGLLFLIGAPFLFGWAKPVPVDWRYLKHPRQDMALVALAGPCTNLILAILSALLIHIAVLLPDAVASPLVSMLSFSIVINCVVALLNLLPLPPLDGGRIVIGLLPERLAYRYARIERFGMPLLIVIMFLLPWMFSTIGLNVDPFRTVLVPLVNGLVNGISSFTGLVQATGV</sequence>
<evidence type="ECO:0000256" key="3">
    <source>
        <dbReference type="ARBA" id="ARBA00007931"/>
    </source>
</evidence>
<feature type="domain" description="Peptidase M50" evidence="14">
    <location>
        <begin position="115"/>
        <end position="190"/>
    </location>
</feature>
<evidence type="ECO:0000313" key="15">
    <source>
        <dbReference type="EMBL" id="MBE1237596.1"/>
    </source>
</evidence>
<keyword evidence="11" id="KW-0482">Metalloprotease</keyword>
<keyword evidence="10 13" id="KW-1133">Transmembrane helix</keyword>
<accession>A0A8J6YJN3</accession>
<feature type="transmembrane region" description="Helical" evidence="13">
    <location>
        <begin position="125"/>
        <end position="149"/>
    </location>
</feature>
<evidence type="ECO:0000256" key="5">
    <source>
        <dbReference type="ARBA" id="ARBA00022670"/>
    </source>
</evidence>
<comment type="similarity">
    <text evidence="3">Belongs to the peptidase M50B family.</text>
</comment>
<evidence type="ECO:0000256" key="9">
    <source>
        <dbReference type="ARBA" id="ARBA00022833"/>
    </source>
</evidence>
<gene>
    <name evidence="15" type="ORF">IHV25_08035</name>
</gene>
<dbReference type="AlphaFoldDB" id="A0A8J6YJN3"/>
<dbReference type="Proteomes" id="UP000631034">
    <property type="component" value="Unassembled WGS sequence"/>
</dbReference>
<dbReference type="GO" id="GO:0005886">
    <property type="term" value="C:plasma membrane"/>
    <property type="evidence" value="ECO:0007669"/>
    <property type="project" value="UniProtKB-SubCell"/>
</dbReference>